<evidence type="ECO:0000313" key="7">
    <source>
        <dbReference type="EMBL" id="VAW17476.1"/>
    </source>
</evidence>
<keyword evidence="2" id="KW-1003">Cell membrane</keyword>
<evidence type="ECO:0000256" key="4">
    <source>
        <dbReference type="ARBA" id="ARBA00022989"/>
    </source>
</evidence>
<comment type="subcellular location">
    <subcellularLocation>
        <location evidence="1">Cell membrane</location>
        <topology evidence="1">Multi-pass membrane protein</topology>
    </subcellularLocation>
</comment>
<sequence>MNLITLLVVGLIAGFLANRLMRGSFDLVQSLVLGVIGAIVGPFLFRLVGFWSMGFVANIISATVGAVIVLAAWRAFKKR</sequence>
<dbReference type="PANTHER" id="PTHR33884">
    <property type="entry name" value="UPF0410 PROTEIN YMGE"/>
    <property type="match status" value="1"/>
</dbReference>
<organism evidence="7">
    <name type="scientific">hydrothermal vent metagenome</name>
    <dbReference type="NCBI Taxonomy" id="652676"/>
    <lineage>
        <taxon>unclassified sequences</taxon>
        <taxon>metagenomes</taxon>
        <taxon>ecological metagenomes</taxon>
    </lineage>
</organism>
<evidence type="ECO:0000256" key="3">
    <source>
        <dbReference type="ARBA" id="ARBA00022692"/>
    </source>
</evidence>
<keyword evidence="5 6" id="KW-0472">Membrane</keyword>
<protein>
    <recommendedName>
        <fullName evidence="8">Transglycosylase associated protein</fullName>
    </recommendedName>
</protein>
<feature type="transmembrane region" description="Helical" evidence="6">
    <location>
        <begin position="55"/>
        <end position="76"/>
    </location>
</feature>
<dbReference type="EMBL" id="UOEM01000105">
    <property type="protein sequence ID" value="VAW17476.1"/>
    <property type="molecule type" value="Genomic_DNA"/>
</dbReference>
<keyword evidence="3 6" id="KW-0812">Transmembrane</keyword>
<keyword evidence="4 6" id="KW-1133">Transmembrane helix</keyword>
<gene>
    <name evidence="7" type="ORF">MNBD_ALPHA09-491</name>
</gene>
<dbReference type="Pfam" id="PF04226">
    <property type="entry name" value="Transgly_assoc"/>
    <property type="match status" value="1"/>
</dbReference>
<reference evidence="7" key="1">
    <citation type="submission" date="2018-06" db="EMBL/GenBank/DDBJ databases">
        <authorList>
            <person name="Zhirakovskaya E."/>
        </authorList>
    </citation>
    <scope>NUCLEOTIDE SEQUENCE</scope>
</reference>
<evidence type="ECO:0000256" key="1">
    <source>
        <dbReference type="ARBA" id="ARBA00004651"/>
    </source>
</evidence>
<evidence type="ECO:0000256" key="2">
    <source>
        <dbReference type="ARBA" id="ARBA00022475"/>
    </source>
</evidence>
<evidence type="ECO:0008006" key="8">
    <source>
        <dbReference type="Google" id="ProtNLM"/>
    </source>
</evidence>
<dbReference type="PANTHER" id="PTHR33884:SF3">
    <property type="entry name" value="UPF0410 PROTEIN YMGE"/>
    <property type="match status" value="1"/>
</dbReference>
<evidence type="ECO:0000256" key="5">
    <source>
        <dbReference type="ARBA" id="ARBA00023136"/>
    </source>
</evidence>
<accession>A0A3B0UD61</accession>
<dbReference type="GO" id="GO:0005886">
    <property type="term" value="C:plasma membrane"/>
    <property type="evidence" value="ECO:0007669"/>
    <property type="project" value="UniProtKB-SubCell"/>
</dbReference>
<proteinExistence type="predicted"/>
<evidence type="ECO:0000256" key="6">
    <source>
        <dbReference type="SAM" id="Phobius"/>
    </source>
</evidence>
<dbReference type="AlphaFoldDB" id="A0A3B0UD61"/>
<name>A0A3B0UD61_9ZZZZ</name>
<dbReference type="InterPro" id="IPR007341">
    <property type="entry name" value="Transgly_assoc"/>
</dbReference>
<feature type="transmembrane region" description="Helical" evidence="6">
    <location>
        <begin position="27"/>
        <end position="48"/>
    </location>
</feature>